<accession>A0A266Q729</accession>
<gene>
    <name evidence="2" type="ORF">CBP51_17820</name>
</gene>
<dbReference type="InterPro" id="IPR004013">
    <property type="entry name" value="PHP_dom"/>
</dbReference>
<evidence type="ECO:0000313" key="2">
    <source>
        <dbReference type="EMBL" id="OZY85191.1"/>
    </source>
</evidence>
<comment type="caution">
    <text evidence="2">The sequence shown here is derived from an EMBL/GenBank/DDBJ whole genome shotgun (WGS) entry which is preliminary data.</text>
</comment>
<evidence type="ECO:0000259" key="1">
    <source>
        <dbReference type="SMART" id="SM00481"/>
    </source>
</evidence>
<name>A0A266Q729_9GAMM</name>
<dbReference type="InterPro" id="IPR003141">
    <property type="entry name" value="Pol/His_phosphatase_N"/>
</dbReference>
<dbReference type="AlphaFoldDB" id="A0A266Q729"/>
<dbReference type="SUPFAM" id="SSF89550">
    <property type="entry name" value="PHP domain-like"/>
    <property type="match status" value="1"/>
</dbReference>
<dbReference type="Gene3D" id="1.10.150.650">
    <property type="match status" value="1"/>
</dbReference>
<dbReference type="CDD" id="cd07438">
    <property type="entry name" value="PHP_HisPPase_AMP"/>
    <property type="match status" value="1"/>
</dbReference>
<keyword evidence="3" id="KW-1185">Reference proteome</keyword>
<dbReference type="PANTHER" id="PTHR42924">
    <property type="entry name" value="EXONUCLEASE"/>
    <property type="match status" value="1"/>
</dbReference>
<evidence type="ECO:0000313" key="3">
    <source>
        <dbReference type="Proteomes" id="UP000216101"/>
    </source>
</evidence>
<dbReference type="STRING" id="1209072.GCA_000766945_00786"/>
<feature type="domain" description="Polymerase/histidinol phosphatase N-terminal" evidence="1">
    <location>
        <begin position="2"/>
        <end position="67"/>
    </location>
</feature>
<dbReference type="GO" id="GO:0004534">
    <property type="term" value="F:5'-3' RNA exonuclease activity"/>
    <property type="evidence" value="ECO:0007669"/>
    <property type="project" value="TreeGrafter"/>
</dbReference>
<sequence>MFDLHSHTYFSDGMLSPEALIARAKERGVSVLAITDHDTIAGVRIAQKAALDAAIQLIPGIEFSSQWGRGGVHIVGLGVDIDSAVLAEAIAHQEDARAARSIAIAERLSKAGFPDALAGARALAGGVSVGRPHFAQYLVAIGAVKNINAAFKKYLGAGKPADVKYQWPLMDQVIAWIHGAGGVAVLAHPAKYELTRTKMCALVDSFVAAGGDAIEVISGLQPSAMTDDLLRITASRNLYASCGSDFHIPDQPWQDLGGFGRLPPQAKAVWELLGYNNINA</sequence>
<dbReference type="SMART" id="SM00481">
    <property type="entry name" value="POLIIIAc"/>
    <property type="match status" value="1"/>
</dbReference>
<dbReference type="Pfam" id="PF02811">
    <property type="entry name" value="PHP"/>
    <property type="match status" value="1"/>
</dbReference>
<dbReference type="InterPro" id="IPR052018">
    <property type="entry name" value="PHP_domain"/>
</dbReference>
<dbReference type="GO" id="GO:0035312">
    <property type="term" value="F:5'-3' DNA exonuclease activity"/>
    <property type="evidence" value="ECO:0007669"/>
    <property type="project" value="TreeGrafter"/>
</dbReference>
<dbReference type="InterPro" id="IPR016195">
    <property type="entry name" value="Pol/histidinol_Pase-like"/>
</dbReference>
<reference evidence="3" key="1">
    <citation type="submission" date="2017-05" db="EMBL/GenBank/DDBJ databases">
        <authorList>
            <person name="Barney B.M."/>
        </authorList>
    </citation>
    <scope>NUCLEOTIDE SEQUENCE [LARGE SCALE GENOMIC DNA]</scope>
    <source>
        <strain evidence="3">PSBB022</strain>
    </source>
</reference>
<dbReference type="Proteomes" id="UP000216101">
    <property type="component" value="Unassembled WGS sequence"/>
</dbReference>
<dbReference type="EMBL" id="NHNI01000002">
    <property type="protein sequence ID" value="OZY85191.1"/>
    <property type="molecule type" value="Genomic_DNA"/>
</dbReference>
<organism evidence="2 3">
    <name type="scientific">Cellvibrio mixtus</name>
    <dbReference type="NCBI Taxonomy" id="39650"/>
    <lineage>
        <taxon>Bacteria</taxon>
        <taxon>Pseudomonadati</taxon>
        <taxon>Pseudomonadota</taxon>
        <taxon>Gammaproteobacteria</taxon>
        <taxon>Cellvibrionales</taxon>
        <taxon>Cellvibrionaceae</taxon>
        <taxon>Cellvibrio</taxon>
    </lineage>
</organism>
<protein>
    <submittedName>
        <fullName evidence="2">Phosphatase</fullName>
    </submittedName>
</protein>
<dbReference type="PANTHER" id="PTHR42924:SF3">
    <property type="entry name" value="POLYMERASE_HISTIDINOL PHOSPHATASE N-TERMINAL DOMAIN-CONTAINING PROTEIN"/>
    <property type="match status" value="1"/>
</dbReference>
<dbReference type="Gene3D" id="3.20.20.140">
    <property type="entry name" value="Metal-dependent hydrolases"/>
    <property type="match status" value="1"/>
</dbReference>
<proteinExistence type="predicted"/>